<dbReference type="PANTHER" id="PTHR30055:SF240">
    <property type="entry name" value="HTH-TYPE TRANSCRIPTIONAL REGULATOR ACRR"/>
    <property type="match status" value="1"/>
</dbReference>
<evidence type="ECO:0000259" key="5">
    <source>
        <dbReference type="PROSITE" id="PS50977"/>
    </source>
</evidence>
<dbReference type="GO" id="GO:0000976">
    <property type="term" value="F:transcription cis-regulatory region binding"/>
    <property type="evidence" value="ECO:0007669"/>
    <property type="project" value="TreeGrafter"/>
</dbReference>
<evidence type="ECO:0000256" key="3">
    <source>
        <dbReference type="ARBA" id="ARBA00023163"/>
    </source>
</evidence>
<organism evidence="6 7">
    <name type="scientific">OM182 bacterium BACL3 MAG-120920-bin41</name>
    <dbReference type="NCBI Taxonomy" id="1655580"/>
    <lineage>
        <taxon>Bacteria</taxon>
        <taxon>Pseudomonadati</taxon>
        <taxon>Pseudomonadota</taxon>
        <taxon>Gammaproteobacteria</taxon>
        <taxon>OMG group</taxon>
        <taxon>OM182 clade</taxon>
    </lineage>
</organism>
<sequence>MNSLSAQAETRSIEVPCWPQALTMEAFRAAWPFEGEAFWQTVFEMHSDKMQIKNPRVAIVNLEKIFTATFALTTEKGFQAMSLRDLSSEAQISMGGLYSYIGSKEDLASVIEGVLRSCIDKVVAGLNSANLEPVDFLRTLIFSEIYMVELLRPWYQFCFMEVKGLPREQQQQTLELELRFEESLVEVFEKGTASGVFQCKTPKLLASQVTAQLEQWHLKQWKFKLRGVSNDDYAQFIFDNLMRCLHCASA</sequence>
<dbReference type="InterPro" id="IPR001647">
    <property type="entry name" value="HTH_TetR"/>
</dbReference>
<dbReference type="GO" id="GO:0003700">
    <property type="term" value="F:DNA-binding transcription factor activity"/>
    <property type="evidence" value="ECO:0007669"/>
    <property type="project" value="TreeGrafter"/>
</dbReference>
<dbReference type="SUPFAM" id="SSF46689">
    <property type="entry name" value="Homeodomain-like"/>
    <property type="match status" value="1"/>
</dbReference>
<evidence type="ECO:0000256" key="1">
    <source>
        <dbReference type="ARBA" id="ARBA00023015"/>
    </source>
</evidence>
<dbReference type="SUPFAM" id="SSF48498">
    <property type="entry name" value="Tetracyclin repressor-like, C-terminal domain"/>
    <property type="match status" value="1"/>
</dbReference>
<dbReference type="Gene3D" id="1.10.10.60">
    <property type="entry name" value="Homeodomain-like"/>
    <property type="match status" value="1"/>
</dbReference>
<protein>
    <recommendedName>
        <fullName evidence="5">HTH tetR-type domain-containing protein</fullName>
    </recommendedName>
</protein>
<feature type="domain" description="HTH tetR-type" evidence="5">
    <location>
        <begin position="59"/>
        <end position="119"/>
    </location>
</feature>
<dbReference type="PANTHER" id="PTHR30055">
    <property type="entry name" value="HTH-TYPE TRANSCRIPTIONAL REGULATOR RUTR"/>
    <property type="match status" value="1"/>
</dbReference>
<evidence type="ECO:0000313" key="6">
    <source>
        <dbReference type="EMBL" id="KRO78998.1"/>
    </source>
</evidence>
<proteinExistence type="predicted"/>
<dbReference type="InterPro" id="IPR050109">
    <property type="entry name" value="HTH-type_TetR-like_transc_reg"/>
</dbReference>
<comment type="caution">
    <text evidence="6">The sequence shown here is derived from an EMBL/GenBank/DDBJ whole genome shotgun (WGS) entry which is preliminary data.</text>
</comment>
<dbReference type="Gene3D" id="1.10.357.10">
    <property type="entry name" value="Tetracycline Repressor, domain 2"/>
    <property type="match status" value="1"/>
</dbReference>
<dbReference type="InterPro" id="IPR036271">
    <property type="entry name" value="Tet_transcr_reg_TetR-rel_C_sf"/>
</dbReference>
<accession>A0A0R2SVI1</accession>
<gene>
    <name evidence="6" type="ORF">ABR72_02410</name>
</gene>
<dbReference type="Pfam" id="PF00440">
    <property type="entry name" value="TetR_N"/>
    <property type="match status" value="1"/>
</dbReference>
<dbReference type="AlphaFoldDB" id="A0A0R2SVI1"/>
<reference evidence="6 7" key="1">
    <citation type="submission" date="2015-10" db="EMBL/GenBank/DDBJ databases">
        <title>Metagenome-Assembled Genomes uncover a global brackish microbiome.</title>
        <authorList>
            <person name="Hugerth L.W."/>
            <person name="Larsson J."/>
            <person name="Alneberg J."/>
            <person name="Lindh M.V."/>
            <person name="Legrand C."/>
            <person name="Pinhassi J."/>
            <person name="Andersson A.F."/>
        </authorList>
    </citation>
    <scope>NUCLEOTIDE SEQUENCE [LARGE SCALE GENOMIC DNA]</scope>
    <source>
        <strain evidence="6">BACL4 MAG-120920-bin41</strain>
    </source>
</reference>
<dbReference type="Proteomes" id="UP000051547">
    <property type="component" value="Unassembled WGS sequence"/>
</dbReference>
<feature type="DNA-binding region" description="H-T-H motif" evidence="4">
    <location>
        <begin position="82"/>
        <end position="101"/>
    </location>
</feature>
<name>A0A0R2SVI1_9GAMM</name>
<keyword evidence="1" id="KW-0805">Transcription regulation</keyword>
<evidence type="ECO:0000256" key="2">
    <source>
        <dbReference type="ARBA" id="ARBA00023125"/>
    </source>
</evidence>
<dbReference type="InterPro" id="IPR009057">
    <property type="entry name" value="Homeodomain-like_sf"/>
</dbReference>
<evidence type="ECO:0000313" key="7">
    <source>
        <dbReference type="Proteomes" id="UP000051547"/>
    </source>
</evidence>
<dbReference type="PROSITE" id="PS50977">
    <property type="entry name" value="HTH_TETR_2"/>
    <property type="match status" value="1"/>
</dbReference>
<keyword evidence="3" id="KW-0804">Transcription</keyword>
<keyword evidence="2 4" id="KW-0238">DNA-binding</keyword>
<evidence type="ECO:0000256" key="4">
    <source>
        <dbReference type="PROSITE-ProRule" id="PRU00335"/>
    </source>
</evidence>
<dbReference type="EMBL" id="LIBE01000430">
    <property type="protein sequence ID" value="KRO78998.1"/>
    <property type="molecule type" value="Genomic_DNA"/>
</dbReference>